<reference evidence="7" key="1">
    <citation type="submission" date="2023-03" db="EMBL/GenBank/DDBJ databases">
        <title>Mating type loci evolution in Malassezia.</title>
        <authorList>
            <person name="Coelho M.A."/>
        </authorList>
    </citation>
    <scope>NUCLEOTIDE SEQUENCE</scope>
    <source>
        <strain evidence="7">CBS 11721</strain>
    </source>
</reference>
<proteinExistence type="inferred from homology"/>
<organism evidence="7 8">
    <name type="scientific">Malassezia cuniculi</name>
    <dbReference type="NCBI Taxonomy" id="948313"/>
    <lineage>
        <taxon>Eukaryota</taxon>
        <taxon>Fungi</taxon>
        <taxon>Dikarya</taxon>
        <taxon>Basidiomycota</taxon>
        <taxon>Ustilaginomycotina</taxon>
        <taxon>Malasseziomycetes</taxon>
        <taxon>Malasseziales</taxon>
        <taxon>Malasseziaceae</taxon>
        <taxon>Malassezia</taxon>
    </lineage>
</organism>
<evidence type="ECO:0000256" key="3">
    <source>
        <dbReference type="ARBA" id="ARBA00022490"/>
    </source>
</evidence>
<dbReference type="InterPro" id="IPR013931">
    <property type="entry name" value="Svf1-like_N"/>
</dbReference>
<feature type="region of interest" description="Disordered" evidence="4">
    <location>
        <begin position="1"/>
        <end position="21"/>
    </location>
</feature>
<comment type="similarity">
    <text evidence="2">Belongs to the SVF1 family.</text>
</comment>
<evidence type="ECO:0000313" key="7">
    <source>
        <dbReference type="EMBL" id="WFD33913.1"/>
    </source>
</evidence>
<dbReference type="Proteomes" id="UP001219933">
    <property type="component" value="Chromosome 1"/>
</dbReference>
<evidence type="ECO:0000256" key="4">
    <source>
        <dbReference type="SAM" id="MobiDB-lite"/>
    </source>
</evidence>
<dbReference type="PANTHER" id="PTHR47107">
    <property type="entry name" value="SVF1-LIKE PROTEIN YDR222W-RELATED"/>
    <property type="match status" value="1"/>
</dbReference>
<feature type="compositionally biased region" description="Polar residues" evidence="4">
    <location>
        <begin position="8"/>
        <end position="21"/>
    </location>
</feature>
<dbReference type="SUPFAM" id="SSF159245">
    <property type="entry name" value="AttH-like"/>
    <property type="match status" value="1"/>
</dbReference>
<comment type="subcellular location">
    <subcellularLocation>
        <location evidence="1">Cytoplasm</location>
    </subcellularLocation>
</comment>
<dbReference type="GO" id="GO:0006979">
    <property type="term" value="P:response to oxidative stress"/>
    <property type="evidence" value="ECO:0007669"/>
    <property type="project" value="InterPro"/>
</dbReference>
<dbReference type="InterPro" id="IPR051385">
    <property type="entry name" value="Ceramide-binding_SVF1"/>
</dbReference>
<feature type="domain" description="Svf1-like N-terminal" evidence="5">
    <location>
        <begin position="56"/>
        <end position="222"/>
    </location>
</feature>
<feature type="domain" description="Svf1-like C-terminal" evidence="6">
    <location>
        <begin position="224"/>
        <end position="434"/>
    </location>
</feature>
<evidence type="ECO:0000256" key="1">
    <source>
        <dbReference type="ARBA" id="ARBA00004496"/>
    </source>
</evidence>
<dbReference type="EMBL" id="CP119877">
    <property type="protein sequence ID" value="WFD33913.1"/>
    <property type="molecule type" value="Genomic_DNA"/>
</dbReference>
<keyword evidence="8" id="KW-1185">Reference proteome</keyword>
<dbReference type="PANTHER" id="PTHR47107:SF1">
    <property type="entry name" value="CERAMIDE-BINDING PROTEIN SVF1-RELATED"/>
    <property type="match status" value="1"/>
</dbReference>
<evidence type="ECO:0000256" key="2">
    <source>
        <dbReference type="ARBA" id="ARBA00009069"/>
    </source>
</evidence>
<evidence type="ECO:0000259" key="6">
    <source>
        <dbReference type="Pfam" id="PF17187"/>
    </source>
</evidence>
<dbReference type="GO" id="GO:0005737">
    <property type="term" value="C:cytoplasm"/>
    <property type="evidence" value="ECO:0007669"/>
    <property type="project" value="UniProtKB-SubCell"/>
</dbReference>
<evidence type="ECO:0000313" key="8">
    <source>
        <dbReference type="Proteomes" id="UP001219933"/>
    </source>
</evidence>
<accession>A0AAF0J570</accession>
<sequence>MSGWGSWFTGSEQPNAQGAASGTNFRAVTDEFDQGSLYGPLEPADLEWTCPTYISTETQTWYAVIEDGSFVTCQIIYSPIGIWNPQVQMTFKYSNPKTGKKVWKSVNVSKFKLQDDKRSCQSEIFTVTLKDAADGSQEFDINAKLDDEVQILISFVRPKEALGWKLGNGATGGMSFFGKQGDANAPVVKHRFWPYAKTKGLVVIGGQAIDCTGQGCFVQALQGMRPNLVAARWNFAWFQSPELDGTSALLMELTTTSDYGKVEASGKREPQVVTFGSVTCQGKLVSVVGATRSALQPDDSPSLHSGTRVMHLEKVLDPETGYQVPQSMKCTWDGAALIDGAAAPSTRVTGELVVPLGSPDQVNGLIDKVDILAEIPYVVRKVVNYVAGTKPYIYQTLNEVDLALCLPDALKDGSSEAGPLHVKGTLFEEHTFISE</sequence>
<dbReference type="InterPro" id="IPR033394">
    <property type="entry name" value="Svf1-like_C"/>
</dbReference>
<evidence type="ECO:0000259" key="5">
    <source>
        <dbReference type="Pfam" id="PF08622"/>
    </source>
</evidence>
<name>A0AAF0J570_9BASI</name>
<dbReference type="AlphaFoldDB" id="A0AAF0J570"/>
<keyword evidence="3" id="KW-0963">Cytoplasm</keyword>
<dbReference type="Pfam" id="PF08622">
    <property type="entry name" value="Svf1"/>
    <property type="match status" value="1"/>
</dbReference>
<dbReference type="Pfam" id="PF17187">
    <property type="entry name" value="Svf1_C"/>
    <property type="match status" value="1"/>
</dbReference>
<protein>
    <submittedName>
        <fullName evidence="7">Cell survival pathways protein</fullName>
    </submittedName>
</protein>
<gene>
    <name evidence="7" type="primary">SVF1</name>
    <name evidence="7" type="ORF">MCUN1_000739</name>
</gene>